<proteinExistence type="predicted"/>
<feature type="transmembrane region" description="Helical" evidence="2">
    <location>
        <begin position="110"/>
        <end position="134"/>
    </location>
</feature>
<organism evidence="3 4">
    <name type="scientific">Panicum miliaceum</name>
    <name type="common">Proso millet</name>
    <name type="synonym">Broomcorn millet</name>
    <dbReference type="NCBI Taxonomy" id="4540"/>
    <lineage>
        <taxon>Eukaryota</taxon>
        <taxon>Viridiplantae</taxon>
        <taxon>Streptophyta</taxon>
        <taxon>Embryophyta</taxon>
        <taxon>Tracheophyta</taxon>
        <taxon>Spermatophyta</taxon>
        <taxon>Magnoliopsida</taxon>
        <taxon>Liliopsida</taxon>
        <taxon>Poales</taxon>
        <taxon>Poaceae</taxon>
        <taxon>PACMAD clade</taxon>
        <taxon>Panicoideae</taxon>
        <taxon>Panicodae</taxon>
        <taxon>Paniceae</taxon>
        <taxon>Panicinae</taxon>
        <taxon>Panicum</taxon>
        <taxon>Panicum sect. Panicum</taxon>
    </lineage>
</organism>
<keyword evidence="2" id="KW-0472">Membrane</keyword>
<dbReference type="OrthoDB" id="618849at2759"/>
<protein>
    <submittedName>
        <fullName evidence="3">Uncharacterized protein</fullName>
    </submittedName>
</protein>
<feature type="transmembrane region" description="Helical" evidence="2">
    <location>
        <begin position="158"/>
        <end position="182"/>
    </location>
</feature>
<comment type="caution">
    <text evidence="3">The sequence shown here is derived from an EMBL/GenBank/DDBJ whole genome shotgun (WGS) entry which is preliminary data.</text>
</comment>
<keyword evidence="2" id="KW-1133">Transmembrane helix</keyword>
<feature type="transmembrane region" description="Helical" evidence="2">
    <location>
        <begin position="46"/>
        <end position="68"/>
    </location>
</feature>
<sequence length="736" mass="81614">MAQRSGGEHRCVEAPARRSGGKAAASPEKALNCCVRSVALVERAGNALGTLAFTWATVVLLGGYPTVLRPTDDFWFATTIVFLEAARMFSRNNRLDYQVFFHTRGAARSLGWKGLVIIIPPAALRVVLALVRLIPHNYYGDGDDTTGDKTNLAPSLNIFYGMVLGQGILYLVACTLDIFTFIPRRSIARHGGFEGQLGMESINLYHGYVLEKCMERDALAPKKISLSSFAMDSLNSDSPRMQLHGIRLMHNLLQTEPAKTQLLAKLTTSANTSARLINMLDWTHPRNTTIRLFAAKVTAELAKGLRVVTTPGLIQSVSALLDCGNKVRGRGNPLMDTDDEQEAMHDPVLNVSDNHEERCIAVPDSGNLLETQDRSTQQVGTTEQSSEEEPLAETDQDLLCSLLWQCQFYTIWLVVIRATLLHRLTSINGETGIMLRHKVSKHAFLLRNLAKILEDCTSSQESRKLVAGILRNLAVDGNTRQEIGCIQVVITRLMQEFLSLCRPSATHADHVLQKVAGQALAMLAMESVHNSSVILNETGHVFIKELTTMIHDDRYRCVAASLLRSMCLHARPELDESDLQAISYSVREVLERIMNAEGAELEILIGLSSEICKVIPEDFARELEHGYIKDRFVKRLVNALNANMEPSAHYPGIRRVIIQQAINMMEHDPCYASCFGNCRMAEAVSMVEETASKAENYSIFLGDVGLMEHREPLTSLVARVKQLLAVRPIQQPSIST</sequence>
<dbReference type="Gene3D" id="1.25.10.10">
    <property type="entry name" value="Leucine-rich Repeat Variant"/>
    <property type="match status" value="1"/>
</dbReference>
<keyword evidence="4" id="KW-1185">Reference proteome</keyword>
<gene>
    <name evidence="3" type="ORF">C2845_PM12G09640</name>
</gene>
<evidence type="ECO:0000256" key="1">
    <source>
        <dbReference type="SAM" id="MobiDB-lite"/>
    </source>
</evidence>
<evidence type="ECO:0000313" key="3">
    <source>
        <dbReference type="EMBL" id="RLM78603.1"/>
    </source>
</evidence>
<feature type="region of interest" description="Disordered" evidence="1">
    <location>
        <begin position="370"/>
        <end position="390"/>
    </location>
</feature>
<accession>A0A3L6QD18</accession>
<dbReference type="SUPFAM" id="SSF48371">
    <property type="entry name" value="ARM repeat"/>
    <property type="match status" value="1"/>
</dbReference>
<dbReference type="PANTHER" id="PTHR33115">
    <property type="entry name" value="ARM REPEAT SUPERFAMILY PROTEIN"/>
    <property type="match status" value="1"/>
</dbReference>
<name>A0A3L6QD18_PANMI</name>
<evidence type="ECO:0000256" key="2">
    <source>
        <dbReference type="SAM" id="Phobius"/>
    </source>
</evidence>
<keyword evidence="2" id="KW-0812">Transmembrane</keyword>
<dbReference type="InterPro" id="IPR011989">
    <property type="entry name" value="ARM-like"/>
</dbReference>
<dbReference type="Proteomes" id="UP000275267">
    <property type="component" value="Unassembled WGS sequence"/>
</dbReference>
<dbReference type="EMBL" id="PQIB02000012">
    <property type="protein sequence ID" value="RLM78603.1"/>
    <property type="molecule type" value="Genomic_DNA"/>
</dbReference>
<dbReference type="AlphaFoldDB" id="A0A3L6QD18"/>
<dbReference type="PANTHER" id="PTHR33115:SF11">
    <property type="entry name" value="OS07G0654700 PROTEIN"/>
    <property type="match status" value="1"/>
</dbReference>
<feature type="compositionally biased region" description="Polar residues" evidence="1">
    <location>
        <begin position="370"/>
        <end position="384"/>
    </location>
</feature>
<dbReference type="InterPro" id="IPR016024">
    <property type="entry name" value="ARM-type_fold"/>
</dbReference>
<reference evidence="4" key="1">
    <citation type="journal article" date="2019" name="Nat. Commun.">
        <title>The genome of broomcorn millet.</title>
        <authorList>
            <person name="Zou C."/>
            <person name="Miki D."/>
            <person name="Li D."/>
            <person name="Tang Q."/>
            <person name="Xiao L."/>
            <person name="Rajput S."/>
            <person name="Deng P."/>
            <person name="Jia W."/>
            <person name="Huang R."/>
            <person name="Zhang M."/>
            <person name="Sun Y."/>
            <person name="Hu J."/>
            <person name="Fu X."/>
            <person name="Schnable P.S."/>
            <person name="Li F."/>
            <person name="Zhang H."/>
            <person name="Feng B."/>
            <person name="Zhu X."/>
            <person name="Liu R."/>
            <person name="Schnable J.C."/>
            <person name="Zhu J.-K."/>
            <person name="Zhang H."/>
        </authorList>
    </citation>
    <scope>NUCLEOTIDE SEQUENCE [LARGE SCALE GENOMIC DNA]</scope>
</reference>
<evidence type="ECO:0000313" key="4">
    <source>
        <dbReference type="Proteomes" id="UP000275267"/>
    </source>
</evidence>
<dbReference type="STRING" id="4540.A0A3L6QD18"/>